<dbReference type="Pfam" id="PF25917">
    <property type="entry name" value="BSH_RND"/>
    <property type="match status" value="1"/>
</dbReference>
<dbReference type="GO" id="GO:1990281">
    <property type="term" value="C:efflux pump complex"/>
    <property type="evidence" value="ECO:0007669"/>
    <property type="project" value="TreeGrafter"/>
</dbReference>
<dbReference type="AlphaFoldDB" id="A0A5C6C1A8"/>
<dbReference type="Gene3D" id="2.40.30.170">
    <property type="match status" value="1"/>
</dbReference>
<sequence length="443" mass="47848">MLHRKRDSPPQELCEGSCPFLPCPFPLGGLMPMRFLALPVICVFLCAGCGSPKEQSVERQAKAVETIEAHVVALQMTRWPKTVRSQGSLYADEQSVVGAKVAGRVAEVHGDVGDAVKAGDPLVTLDQEDFLLEVQQAEAQLLQARSSVGLRAGDPIEKLDPENAPPVRQERALWKETQSSLERIASLQKQNAMSQGEYDLAAAAERVAEARYASAVNGVREKIALIELRQVELAVARERLKDAVIPAPLDGFVLNRQVAPGTYLSVGQAVAVVVRTHPLRFRGTVPERYAQSVQVGQAIQLQIESVAEPRKAHVTRVSPALDQRSRALSFEALIDNEDQSLRAGLFAEAEVVIQPDAEALVVPESAITEFAGAVKAWKVVDGMSVEQEVRIGTRREQGLEIVQGLELGDVILRDAAEGRVAKVNPILDPALADSSITAPLGAN</sequence>
<evidence type="ECO:0000313" key="5">
    <source>
        <dbReference type="Proteomes" id="UP000316304"/>
    </source>
</evidence>
<dbReference type="Gene3D" id="2.40.420.20">
    <property type="match status" value="1"/>
</dbReference>
<dbReference type="Gene3D" id="2.40.50.100">
    <property type="match status" value="1"/>
</dbReference>
<feature type="domain" description="Multidrug resistance protein MdtA-like barrel-sandwich hybrid" evidence="2">
    <location>
        <begin position="96"/>
        <end position="274"/>
    </location>
</feature>
<dbReference type="PANTHER" id="PTHR30469:SF15">
    <property type="entry name" value="HLYD FAMILY OF SECRETION PROTEINS"/>
    <property type="match status" value="1"/>
</dbReference>
<organism evidence="4 5">
    <name type="scientific">Novipirellula galeiformis</name>
    <dbReference type="NCBI Taxonomy" id="2528004"/>
    <lineage>
        <taxon>Bacteria</taxon>
        <taxon>Pseudomonadati</taxon>
        <taxon>Planctomycetota</taxon>
        <taxon>Planctomycetia</taxon>
        <taxon>Pirellulales</taxon>
        <taxon>Pirellulaceae</taxon>
        <taxon>Novipirellula</taxon>
    </lineage>
</organism>
<dbReference type="SUPFAM" id="SSF111369">
    <property type="entry name" value="HlyD-like secretion proteins"/>
    <property type="match status" value="2"/>
</dbReference>
<feature type="domain" description="CusB-like beta-barrel" evidence="3">
    <location>
        <begin position="285"/>
        <end position="351"/>
    </location>
</feature>
<comment type="similarity">
    <text evidence="1">Belongs to the membrane fusion protein (MFP) (TC 8.A.1) family.</text>
</comment>
<dbReference type="InterPro" id="IPR006143">
    <property type="entry name" value="RND_pump_MFP"/>
</dbReference>
<evidence type="ECO:0000256" key="1">
    <source>
        <dbReference type="ARBA" id="ARBA00009477"/>
    </source>
</evidence>
<accession>A0A5C6C1A8</accession>
<dbReference type="PRINTS" id="PR01490">
    <property type="entry name" value="RTXTOXIND"/>
</dbReference>
<reference evidence="4 5" key="1">
    <citation type="submission" date="2019-02" db="EMBL/GenBank/DDBJ databases">
        <title>Deep-cultivation of Planctomycetes and their phenomic and genomic characterization uncovers novel biology.</title>
        <authorList>
            <person name="Wiegand S."/>
            <person name="Jogler M."/>
            <person name="Boedeker C."/>
            <person name="Pinto D."/>
            <person name="Vollmers J."/>
            <person name="Rivas-Marin E."/>
            <person name="Kohn T."/>
            <person name="Peeters S.H."/>
            <person name="Heuer A."/>
            <person name="Rast P."/>
            <person name="Oberbeckmann S."/>
            <person name="Bunk B."/>
            <person name="Jeske O."/>
            <person name="Meyerdierks A."/>
            <person name="Storesund J.E."/>
            <person name="Kallscheuer N."/>
            <person name="Luecker S."/>
            <person name="Lage O.M."/>
            <person name="Pohl T."/>
            <person name="Merkel B.J."/>
            <person name="Hornburger P."/>
            <person name="Mueller R.-W."/>
            <person name="Bruemmer F."/>
            <person name="Labrenz M."/>
            <person name="Spormann A.M."/>
            <person name="Op Den Camp H."/>
            <person name="Overmann J."/>
            <person name="Amann R."/>
            <person name="Jetten M.S.M."/>
            <person name="Mascher T."/>
            <person name="Medema M.H."/>
            <person name="Devos D.P."/>
            <person name="Kaster A.-K."/>
            <person name="Ovreas L."/>
            <person name="Rohde M."/>
            <person name="Galperin M.Y."/>
            <person name="Jogler C."/>
        </authorList>
    </citation>
    <scope>NUCLEOTIDE SEQUENCE [LARGE SCALE GENOMIC DNA]</scope>
    <source>
        <strain evidence="4 5">Pla52o</strain>
    </source>
</reference>
<dbReference type="GO" id="GO:0015562">
    <property type="term" value="F:efflux transmembrane transporter activity"/>
    <property type="evidence" value="ECO:0007669"/>
    <property type="project" value="TreeGrafter"/>
</dbReference>
<dbReference type="Pfam" id="PF25954">
    <property type="entry name" value="Beta-barrel_RND_2"/>
    <property type="match status" value="1"/>
</dbReference>
<dbReference type="PANTHER" id="PTHR30469">
    <property type="entry name" value="MULTIDRUG RESISTANCE PROTEIN MDTA"/>
    <property type="match status" value="1"/>
</dbReference>
<dbReference type="InterPro" id="IPR058625">
    <property type="entry name" value="MdtA-like_BSH"/>
</dbReference>
<dbReference type="EMBL" id="SJPT01000013">
    <property type="protein sequence ID" value="TWU17296.1"/>
    <property type="molecule type" value="Genomic_DNA"/>
</dbReference>
<keyword evidence="5" id="KW-1185">Reference proteome</keyword>
<gene>
    <name evidence="4" type="primary">mdtA_5</name>
    <name evidence="4" type="ORF">Pla52o_53020</name>
</gene>
<evidence type="ECO:0000259" key="2">
    <source>
        <dbReference type="Pfam" id="PF25917"/>
    </source>
</evidence>
<proteinExistence type="inferred from homology"/>
<comment type="caution">
    <text evidence="4">The sequence shown here is derived from an EMBL/GenBank/DDBJ whole genome shotgun (WGS) entry which is preliminary data.</text>
</comment>
<dbReference type="NCBIfam" id="TIGR01730">
    <property type="entry name" value="RND_mfp"/>
    <property type="match status" value="1"/>
</dbReference>
<dbReference type="Proteomes" id="UP000316304">
    <property type="component" value="Unassembled WGS sequence"/>
</dbReference>
<name>A0A5C6C1A8_9BACT</name>
<evidence type="ECO:0000259" key="3">
    <source>
        <dbReference type="Pfam" id="PF25954"/>
    </source>
</evidence>
<dbReference type="Gene3D" id="1.10.287.470">
    <property type="entry name" value="Helix hairpin bin"/>
    <property type="match status" value="1"/>
</dbReference>
<dbReference type="InterPro" id="IPR058792">
    <property type="entry name" value="Beta-barrel_RND_2"/>
</dbReference>
<protein>
    <submittedName>
        <fullName evidence="4">Multidrug resistance protein MdtA</fullName>
    </submittedName>
</protein>
<evidence type="ECO:0000313" key="4">
    <source>
        <dbReference type="EMBL" id="TWU17296.1"/>
    </source>
</evidence>